<protein>
    <submittedName>
        <fullName evidence="4">N-acetyltransferase</fullName>
    </submittedName>
</protein>
<keyword evidence="2" id="KW-0012">Acyltransferase</keyword>
<dbReference type="PANTHER" id="PTHR43877">
    <property type="entry name" value="AMINOALKYLPHOSPHONATE N-ACETYLTRANSFERASE-RELATED-RELATED"/>
    <property type="match status" value="1"/>
</dbReference>
<gene>
    <name evidence="4" type="ORF">GCM10009827_104190</name>
</gene>
<evidence type="ECO:0000259" key="3">
    <source>
        <dbReference type="PROSITE" id="PS51186"/>
    </source>
</evidence>
<keyword evidence="5" id="KW-1185">Reference proteome</keyword>
<dbReference type="Proteomes" id="UP001501470">
    <property type="component" value="Unassembled WGS sequence"/>
</dbReference>
<keyword evidence="1" id="KW-0808">Transferase</keyword>
<name>A0ABN2CYG7_9ACTN</name>
<proteinExistence type="predicted"/>
<feature type="domain" description="N-acetyltransferase" evidence="3">
    <location>
        <begin position="1"/>
        <end position="157"/>
    </location>
</feature>
<evidence type="ECO:0000313" key="4">
    <source>
        <dbReference type="EMBL" id="GAA1565690.1"/>
    </source>
</evidence>
<reference evidence="4 5" key="1">
    <citation type="journal article" date="2019" name="Int. J. Syst. Evol. Microbiol.">
        <title>The Global Catalogue of Microorganisms (GCM) 10K type strain sequencing project: providing services to taxonomists for standard genome sequencing and annotation.</title>
        <authorList>
            <consortium name="The Broad Institute Genomics Platform"/>
            <consortium name="The Broad Institute Genome Sequencing Center for Infectious Disease"/>
            <person name="Wu L."/>
            <person name="Ma J."/>
        </authorList>
    </citation>
    <scope>NUCLEOTIDE SEQUENCE [LARGE SCALE GENOMIC DNA]</scope>
    <source>
        <strain evidence="4 5">JCM 15933</strain>
    </source>
</reference>
<dbReference type="Pfam" id="PF00583">
    <property type="entry name" value="Acetyltransf_1"/>
    <property type="match status" value="1"/>
</dbReference>
<accession>A0ABN2CYG7</accession>
<evidence type="ECO:0000313" key="5">
    <source>
        <dbReference type="Proteomes" id="UP001501470"/>
    </source>
</evidence>
<dbReference type="RefSeq" id="WP_344513041.1">
    <property type="nucleotide sequence ID" value="NZ_BAAAQD010000036.1"/>
</dbReference>
<dbReference type="EMBL" id="BAAAQD010000036">
    <property type="protein sequence ID" value="GAA1565690.1"/>
    <property type="molecule type" value="Genomic_DNA"/>
</dbReference>
<evidence type="ECO:0000256" key="1">
    <source>
        <dbReference type="ARBA" id="ARBA00022679"/>
    </source>
</evidence>
<dbReference type="SUPFAM" id="SSF55729">
    <property type="entry name" value="Acyl-CoA N-acyltransferases (Nat)"/>
    <property type="match status" value="1"/>
</dbReference>
<dbReference type="Gene3D" id="3.40.630.30">
    <property type="match status" value="1"/>
</dbReference>
<sequence>MEIRNVMPAEELAAEAVVSAAFGEPRDGRVVQMMRALQTSGAARASLVAVVDEELVGHVGLSRGWVDARRELVEVVVLSPLSVRPDFQGRGVGTALVAAALETAGDRGAPAVFLEGSPDYYGRRGFSSASALGFDRPSTRIPDPGFQVALLSSYQPWMVGQLVYPEAFWTTGTVGLRDPELEQVEAQIASWRAGERGPGADQ</sequence>
<organism evidence="4 5">
    <name type="scientific">Dactylosporangium maewongense</name>
    <dbReference type="NCBI Taxonomy" id="634393"/>
    <lineage>
        <taxon>Bacteria</taxon>
        <taxon>Bacillati</taxon>
        <taxon>Actinomycetota</taxon>
        <taxon>Actinomycetes</taxon>
        <taxon>Micromonosporales</taxon>
        <taxon>Micromonosporaceae</taxon>
        <taxon>Dactylosporangium</taxon>
    </lineage>
</organism>
<dbReference type="PROSITE" id="PS51186">
    <property type="entry name" value="GNAT"/>
    <property type="match status" value="1"/>
</dbReference>
<dbReference type="CDD" id="cd04301">
    <property type="entry name" value="NAT_SF"/>
    <property type="match status" value="1"/>
</dbReference>
<dbReference type="InterPro" id="IPR000182">
    <property type="entry name" value="GNAT_dom"/>
</dbReference>
<dbReference type="InterPro" id="IPR016181">
    <property type="entry name" value="Acyl_CoA_acyltransferase"/>
</dbReference>
<evidence type="ECO:0000256" key="2">
    <source>
        <dbReference type="ARBA" id="ARBA00023315"/>
    </source>
</evidence>
<dbReference type="InterPro" id="IPR050832">
    <property type="entry name" value="Bact_Acetyltransf"/>
</dbReference>
<comment type="caution">
    <text evidence="4">The sequence shown here is derived from an EMBL/GenBank/DDBJ whole genome shotgun (WGS) entry which is preliminary data.</text>
</comment>